<dbReference type="InterPro" id="IPR027417">
    <property type="entry name" value="P-loop_NTPase"/>
</dbReference>
<dbReference type="InterPro" id="IPR015415">
    <property type="entry name" value="Spast_Vps4_C"/>
</dbReference>
<dbReference type="InterPro" id="IPR003960">
    <property type="entry name" value="ATPase_AAA_CS"/>
</dbReference>
<dbReference type="SMART" id="SM00745">
    <property type="entry name" value="MIT"/>
    <property type="match status" value="1"/>
</dbReference>
<dbReference type="SUPFAM" id="SSF52540">
    <property type="entry name" value="P-loop containing nucleoside triphosphate hydrolases"/>
    <property type="match status" value="1"/>
</dbReference>
<dbReference type="SMART" id="SM00382">
    <property type="entry name" value="AAA"/>
    <property type="match status" value="1"/>
</dbReference>
<evidence type="ECO:0000256" key="6">
    <source>
        <dbReference type="ARBA" id="ARBA00023136"/>
    </source>
</evidence>
<dbReference type="Pfam" id="PF00004">
    <property type="entry name" value="AAA"/>
    <property type="match status" value="1"/>
</dbReference>
<dbReference type="SUPFAM" id="SSF116846">
    <property type="entry name" value="MIT domain"/>
    <property type="match status" value="1"/>
</dbReference>
<reference evidence="12" key="1">
    <citation type="submission" date="2023-02" db="EMBL/GenBank/DDBJ databases">
        <title>Identification and recombinant expression of a fungal hydrolase from Papiliotrema laurentii that hydrolyzes apple cutin and clears colloidal polyester polyurethane.</title>
        <authorList>
            <consortium name="DOE Joint Genome Institute"/>
            <person name="Roman V.A."/>
            <person name="Bojanowski C."/>
            <person name="Crable B.R."/>
            <person name="Wagner D.N."/>
            <person name="Hung C.S."/>
            <person name="Nadeau L.J."/>
            <person name="Schratz L."/>
            <person name="Haridas S."/>
            <person name="Pangilinan J."/>
            <person name="Lipzen A."/>
            <person name="Na H."/>
            <person name="Yan M."/>
            <person name="Ng V."/>
            <person name="Grigoriev I.V."/>
            <person name="Spatafora J.W."/>
            <person name="Barlow D."/>
            <person name="Biffinger J."/>
            <person name="Kelley-Loughnane N."/>
            <person name="Varaljay V.A."/>
            <person name="Crookes-Goodson W.J."/>
        </authorList>
    </citation>
    <scope>NUCLEOTIDE SEQUENCE</scope>
    <source>
        <strain evidence="12">5307AH</strain>
    </source>
</reference>
<dbReference type="CDD" id="cd02678">
    <property type="entry name" value="MIT_VPS4"/>
    <property type="match status" value="1"/>
</dbReference>
<keyword evidence="3 8" id="KW-0547">Nucleotide-binding</keyword>
<evidence type="ECO:0000313" key="12">
    <source>
        <dbReference type="EMBL" id="KAK1923942.1"/>
    </source>
</evidence>
<keyword evidence="6" id="KW-0472">Membrane</keyword>
<dbReference type="Pfam" id="PF09336">
    <property type="entry name" value="Vps4_C"/>
    <property type="match status" value="1"/>
</dbReference>
<dbReference type="GO" id="GO:0045324">
    <property type="term" value="P:late endosome to vacuole transport"/>
    <property type="evidence" value="ECO:0007669"/>
    <property type="project" value="UniProtKB-ARBA"/>
</dbReference>
<keyword evidence="13" id="KW-1185">Reference proteome</keyword>
<sequence length="441" mass="48960">MSNSNFLDKAIALVQKAIDEDVKQNYAEAYKQYQDALDYFMMAMKYEKNDKLKELIRKKFTEYLDRAEKLKEHIAKSEEKRTRTKVGASGSSSSAQPGGPSTNGEGGKDDDDPEIKKMRQGLQGAILSESPNVQWDDVAGLQQAKEALKEAVILPIKFPQLFTGKRTPWKGILLYGPPGTGKSFLAKAVATEAKSTFFSVSSSDLVSKWMGESERLVKQLFTMAREQKPAIIFIDEIDSLTGTRGEGESEASRRIKTEFLVQINGVGNDDTGVLVLGATNIPWQLDPAIKRRFEKRIYIPLPDVQARRRMFELNVGTTPHGLTPQDFTNLAQQTEGYSGSDIAVIVRDALMQPVRKVLSATHFKEVTVDNEDGTTSKKLTPCSPGAPGAIEKSWTDVSSDELLEPLLSVRDFEASISINRPTVTQADIQKHIQFTEEMGMQ</sequence>
<dbReference type="InterPro" id="IPR036181">
    <property type="entry name" value="MIT_dom_sf"/>
</dbReference>
<name>A0AAD9CXL4_PAPLA</name>
<dbReference type="GO" id="GO:0010008">
    <property type="term" value="C:endosome membrane"/>
    <property type="evidence" value="ECO:0007669"/>
    <property type="project" value="UniProtKB-SubCell"/>
</dbReference>
<dbReference type="InterPro" id="IPR007330">
    <property type="entry name" value="MIT_dom"/>
</dbReference>
<dbReference type="EMBL" id="JAODAN010000005">
    <property type="protein sequence ID" value="KAK1923942.1"/>
    <property type="molecule type" value="Genomic_DNA"/>
</dbReference>
<comment type="caution">
    <text evidence="12">The sequence shown here is derived from an EMBL/GenBank/DDBJ whole genome shotgun (WGS) entry which is preliminary data.</text>
</comment>
<dbReference type="PANTHER" id="PTHR23074:SF83">
    <property type="entry name" value="VACUOLAR PROTEIN SORTING-ASSOCIATED PROTEIN 4A"/>
    <property type="match status" value="1"/>
</dbReference>
<evidence type="ECO:0000256" key="7">
    <source>
        <dbReference type="ARBA" id="ARBA00073586"/>
    </source>
</evidence>
<evidence type="ECO:0000256" key="9">
    <source>
        <dbReference type="SAM" id="MobiDB-lite"/>
    </source>
</evidence>
<dbReference type="FunFam" id="3.40.50.300:FF:000043">
    <property type="entry name" value="Vacuolar protein sorting-associated protein 4"/>
    <property type="match status" value="1"/>
</dbReference>
<dbReference type="AlphaFoldDB" id="A0AAD9CXL4"/>
<dbReference type="Proteomes" id="UP001182556">
    <property type="component" value="Unassembled WGS sequence"/>
</dbReference>
<dbReference type="InterPro" id="IPR003593">
    <property type="entry name" value="AAA+_ATPase"/>
</dbReference>
<evidence type="ECO:0000313" key="13">
    <source>
        <dbReference type="Proteomes" id="UP001182556"/>
    </source>
</evidence>
<evidence type="ECO:0000256" key="2">
    <source>
        <dbReference type="ARBA" id="ARBA00006914"/>
    </source>
</evidence>
<keyword evidence="5 8" id="KW-0067">ATP-binding</keyword>
<evidence type="ECO:0000256" key="8">
    <source>
        <dbReference type="RuleBase" id="RU003651"/>
    </source>
</evidence>
<dbReference type="GO" id="GO:0016887">
    <property type="term" value="F:ATP hydrolysis activity"/>
    <property type="evidence" value="ECO:0007669"/>
    <property type="project" value="InterPro"/>
</dbReference>
<evidence type="ECO:0000256" key="5">
    <source>
        <dbReference type="ARBA" id="ARBA00022840"/>
    </source>
</evidence>
<proteinExistence type="inferred from homology"/>
<dbReference type="Gene3D" id="1.20.58.80">
    <property type="entry name" value="Phosphotransferase system, lactose/cellobiose-type IIA subunit"/>
    <property type="match status" value="1"/>
</dbReference>
<feature type="region of interest" description="Disordered" evidence="9">
    <location>
        <begin position="74"/>
        <end position="115"/>
    </location>
</feature>
<accession>A0AAD9CXL4</accession>
<dbReference type="Gene3D" id="1.10.8.60">
    <property type="match status" value="1"/>
</dbReference>
<dbReference type="InterPro" id="IPR050304">
    <property type="entry name" value="MT-severing_AAA_ATPase"/>
</dbReference>
<dbReference type="InterPro" id="IPR003959">
    <property type="entry name" value="ATPase_AAA_core"/>
</dbReference>
<organism evidence="12 13">
    <name type="scientific">Papiliotrema laurentii</name>
    <name type="common">Cryptococcus laurentii</name>
    <dbReference type="NCBI Taxonomy" id="5418"/>
    <lineage>
        <taxon>Eukaryota</taxon>
        <taxon>Fungi</taxon>
        <taxon>Dikarya</taxon>
        <taxon>Basidiomycota</taxon>
        <taxon>Agaricomycotina</taxon>
        <taxon>Tremellomycetes</taxon>
        <taxon>Tremellales</taxon>
        <taxon>Rhynchogastremaceae</taxon>
        <taxon>Papiliotrema</taxon>
    </lineage>
</organism>
<comment type="similarity">
    <text evidence="2 8">Belongs to the AAA ATPase family.</text>
</comment>
<dbReference type="Pfam" id="PF17862">
    <property type="entry name" value="AAA_lid_3"/>
    <property type="match status" value="1"/>
</dbReference>
<comment type="subcellular location">
    <subcellularLocation>
        <location evidence="1">Endosome membrane</location>
        <topology evidence="1">Peripheral membrane protein</topology>
    </subcellularLocation>
</comment>
<feature type="domain" description="AAA+ ATPase" evidence="10">
    <location>
        <begin position="168"/>
        <end position="303"/>
    </location>
</feature>
<feature type="domain" description="MIT" evidence="11">
    <location>
        <begin position="3"/>
        <end position="80"/>
    </location>
</feature>
<keyword evidence="4" id="KW-0967">Endosome</keyword>
<feature type="compositionally biased region" description="Low complexity" evidence="9">
    <location>
        <begin position="87"/>
        <end position="100"/>
    </location>
</feature>
<dbReference type="FunFam" id="1.20.58.80:FF:000014">
    <property type="entry name" value="Vacuolar protein-sorting-associated protein 4"/>
    <property type="match status" value="1"/>
</dbReference>
<dbReference type="Pfam" id="PF04212">
    <property type="entry name" value="MIT"/>
    <property type="match status" value="1"/>
</dbReference>
<evidence type="ECO:0000259" key="10">
    <source>
        <dbReference type="SMART" id="SM00382"/>
    </source>
</evidence>
<dbReference type="InterPro" id="IPR045253">
    <property type="entry name" value="VPS4_MIT"/>
</dbReference>
<gene>
    <name evidence="12" type="ORF">DB88DRAFT_488518</name>
</gene>
<evidence type="ECO:0000256" key="4">
    <source>
        <dbReference type="ARBA" id="ARBA00022753"/>
    </source>
</evidence>
<dbReference type="PANTHER" id="PTHR23074">
    <property type="entry name" value="AAA DOMAIN-CONTAINING"/>
    <property type="match status" value="1"/>
</dbReference>
<dbReference type="Gene3D" id="3.40.50.300">
    <property type="entry name" value="P-loop containing nucleotide triphosphate hydrolases"/>
    <property type="match status" value="1"/>
</dbReference>
<dbReference type="PROSITE" id="PS00674">
    <property type="entry name" value="AAA"/>
    <property type="match status" value="1"/>
</dbReference>
<dbReference type="GO" id="GO:0016197">
    <property type="term" value="P:endosomal transport"/>
    <property type="evidence" value="ECO:0007669"/>
    <property type="project" value="TreeGrafter"/>
</dbReference>
<dbReference type="InterPro" id="IPR041569">
    <property type="entry name" value="AAA_lid_3"/>
</dbReference>
<dbReference type="CDD" id="cd19521">
    <property type="entry name" value="RecA-like_VPS4"/>
    <property type="match status" value="1"/>
</dbReference>
<evidence type="ECO:0000256" key="3">
    <source>
        <dbReference type="ARBA" id="ARBA00022741"/>
    </source>
</evidence>
<evidence type="ECO:0000259" key="11">
    <source>
        <dbReference type="SMART" id="SM00745"/>
    </source>
</evidence>
<dbReference type="GO" id="GO:0007033">
    <property type="term" value="P:vacuole organization"/>
    <property type="evidence" value="ECO:0007669"/>
    <property type="project" value="TreeGrafter"/>
</dbReference>
<evidence type="ECO:0000256" key="1">
    <source>
        <dbReference type="ARBA" id="ARBA00004481"/>
    </source>
</evidence>
<dbReference type="FunFam" id="1.10.8.60:FF:000015">
    <property type="entry name" value="vacuolar protein sorting-associated protein 4A"/>
    <property type="match status" value="1"/>
</dbReference>
<protein>
    <recommendedName>
        <fullName evidence="7">Vacuolar protein sorting-associated protein 4</fullName>
    </recommendedName>
</protein>
<dbReference type="GO" id="GO:0005524">
    <property type="term" value="F:ATP binding"/>
    <property type="evidence" value="ECO:0007669"/>
    <property type="project" value="UniProtKB-KW"/>
</dbReference>